<evidence type="ECO:0000313" key="1">
    <source>
        <dbReference type="EMBL" id="EWS76324.1"/>
    </source>
</evidence>
<reference evidence="2" key="1">
    <citation type="journal article" date="2006" name="PLoS Biol.">
        <title>Macronuclear genome sequence of the ciliate Tetrahymena thermophila, a model eukaryote.</title>
        <authorList>
            <person name="Eisen J.A."/>
            <person name="Coyne R.S."/>
            <person name="Wu M."/>
            <person name="Wu D."/>
            <person name="Thiagarajan M."/>
            <person name="Wortman J.R."/>
            <person name="Badger J.H."/>
            <person name="Ren Q."/>
            <person name="Amedeo P."/>
            <person name="Jones K.M."/>
            <person name="Tallon L.J."/>
            <person name="Delcher A.L."/>
            <person name="Salzberg S.L."/>
            <person name="Silva J.C."/>
            <person name="Haas B.J."/>
            <person name="Majoros W.H."/>
            <person name="Farzad M."/>
            <person name="Carlton J.M."/>
            <person name="Smith R.K. Jr."/>
            <person name="Garg J."/>
            <person name="Pearlman R.E."/>
            <person name="Karrer K.M."/>
            <person name="Sun L."/>
            <person name="Manning G."/>
            <person name="Elde N.C."/>
            <person name="Turkewitz A.P."/>
            <person name="Asai D.J."/>
            <person name="Wilkes D.E."/>
            <person name="Wang Y."/>
            <person name="Cai H."/>
            <person name="Collins K."/>
            <person name="Stewart B.A."/>
            <person name="Lee S.R."/>
            <person name="Wilamowska K."/>
            <person name="Weinberg Z."/>
            <person name="Ruzzo W.L."/>
            <person name="Wloga D."/>
            <person name="Gaertig J."/>
            <person name="Frankel J."/>
            <person name="Tsao C.-C."/>
            <person name="Gorovsky M.A."/>
            <person name="Keeling P.J."/>
            <person name="Waller R.F."/>
            <person name="Patron N.J."/>
            <person name="Cherry J.M."/>
            <person name="Stover N.A."/>
            <person name="Krieger C.J."/>
            <person name="del Toro C."/>
            <person name="Ryder H.F."/>
            <person name="Williamson S.C."/>
            <person name="Barbeau R.A."/>
            <person name="Hamilton E.P."/>
            <person name="Orias E."/>
        </authorList>
    </citation>
    <scope>NUCLEOTIDE SEQUENCE [LARGE SCALE GENOMIC DNA]</scope>
    <source>
        <strain evidence="2">SB210</strain>
    </source>
</reference>
<dbReference type="InParanoid" id="W7XLI0"/>
<dbReference type="RefSeq" id="XP_012651108.1">
    <property type="nucleotide sequence ID" value="XM_012795654.1"/>
</dbReference>
<protein>
    <submittedName>
        <fullName evidence="1">Uncharacterized protein</fullName>
    </submittedName>
</protein>
<dbReference type="GeneID" id="24436789"/>
<dbReference type="EMBL" id="GG662845">
    <property type="protein sequence ID" value="EWS76324.1"/>
    <property type="molecule type" value="Genomic_DNA"/>
</dbReference>
<gene>
    <name evidence="1" type="ORF">TTHERM_000010989</name>
</gene>
<organism evidence="1 2">
    <name type="scientific">Tetrahymena thermophila (strain SB210)</name>
    <dbReference type="NCBI Taxonomy" id="312017"/>
    <lineage>
        <taxon>Eukaryota</taxon>
        <taxon>Sar</taxon>
        <taxon>Alveolata</taxon>
        <taxon>Ciliophora</taxon>
        <taxon>Intramacronucleata</taxon>
        <taxon>Oligohymenophorea</taxon>
        <taxon>Hymenostomatida</taxon>
        <taxon>Tetrahymenina</taxon>
        <taxon>Tetrahymenidae</taxon>
        <taxon>Tetrahymena</taxon>
    </lineage>
</organism>
<dbReference type="KEGG" id="tet:TTHERM_000010989"/>
<accession>W7XLI0</accession>
<sequence length="204" mass="24777">MLQKLNLKISFIDYILYQYLNILFALSDLLLSQYLRIIQEIKQKGLIINKRNYGILKSFISNFSFRLSPQSEYKEHKKINKIKFFQCKTILNITTICFIKSCSSSKNTNNEKLVEDILSQNLKLTICIEMITYIRQYHIRQIEQYKYIIKIQVIYFNYKIDIVQYATLQLFNIQNYYFFNDNSEKFNIVNEFNNYFIHHLQFRV</sequence>
<keyword evidence="2" id="KW-1185">Reference proteome</keyword>
<dbReference type="Proteomes" id="UP000009168">
    <property type="component" value="Unassembled WGS sequence"/>
</dbReference>
<proteinExistence type="predicted"/>
<dbReference type="AlphaFoldDB" id="W7XLI0"/>
<name>W7XLI0_TETTS</name>
<evidence type="ECO:0000313" key="2">
    <source>
        <dbReference type="Proteomes" id="UP000009168"/>
    </source>
</evidence>